<sequence>MKATVNARGMLIVEPENELEAYALGKWSAANLTDRFCASKPDLKLIVNCEQWPDAIEPVTVGVIPWLSRGAQKP</sequence>
<dbReference type="Proteomes" id="UP000494119">
    <property type="component" value="Unassembled WGS sequence"/>
</dbReference>
<protein>
    <submittedName>
        <fullName evidence="1">Uncharacterized protein</fullName>
    </submittedName>
</protein>
<evidence type="ECO:0000313" key="2">
    <source>
        <dbReference type="Proteomes" id="UP000494119"/>
    </source>
</evidence>
<name>A0A6J5FM01_9BURK</name>
<organism evidence="1 2">
    <name type="scientific">Paraburkholderia caffeinitolerans</name>
    <dbReference type="NCBI Taxonomy" id="1723730"/>
    <lineage>
        <taxon>Bacteria</taxon>
        <taxon>Pseudomonadati</taxon>
        <taxon>Pseudomonadota</taxon>
        <taxon>Betaproteobacteria</taxon>
        <taxon>Burkholderiales</taxon>
        <taxon>Burkholderiaceae</taxon>
        <taxon>Paraburkholderia</taxon>
    </lineage>
</organism>
<keyword evidence="2" id="KW-1185">Reference proteome</keyword>
<proteinExistence type="predicted"/>
<gene>
    <name evidence="1" type="ORF">LMG28688_01595</name>
</gene>
<dbReference type="EMBL" id="CADIKL010000006">
    <property type="protein sequence ID" value="CAB3783180.1"/>
    <property type="molecule type" value="Genomic_DNA"/>
</dbReference>
<reference evidence="1 2" key="1">
    <citation type="submission" date="2020-04" db="EMBL/GenBank/DDBJ databases">
        <authorList>
            <person name="De Canck E."/>
        </authorList>
    </citation>
    <scope>NUCLEOTIDE SEQUENCE [LARGE SCALE GENOMIC DNA]</scope>
    <source>
        <strain evidence="1 2">LMG 28688</strain>
    </source>
</reference>
<evidence type="ECO:0000313" key="1">
    <source>
        <dbReference type="EMBL" id="CAB3783180.1"/>
    </source>
</evidence>
<dbReference type="RefSeq" id="WP_175194563.1">
    <property type="nucleotide sequence ID" value="NZ_CADIKL010000006.1"/>
</dbReference>
<dbReference type="AlphaFoldDB" id="A0A6J5FM01"/>
<accession>A0A6J5FM01</accession>